<feature type="domain" description="Thioredoxin" evidence="2">
    <location>
        <begin position="1"/>
        <end position="238"/>
    </location>
</feature>
<dbReference type="GeneID" id="18885724"/>
<dbReference type="InterPro" id="IPR036249">
    <property type="entry name" value="Thioredoxin-like_sf"/>
</dbReference>
<dbReference type="EMBL" id="JH687558">
    <property type="protein sequence ID" value="EIN03815.1"/>
    <property type="molecule type" value="Genomic_DNA"/>
</dbReference>
<dbReference type="Proteomes" id="UP000054196">
    <property type="component" value="Unassembled WGS sequence"/>
</dbReference>
<protein>
    <recommendedName>
        <fullName evidence="2">Thioredoxin domain-containing protein</fullName>
    </recommendedName>
</protein>
<accession>R7S0A9</accession>
<dbReference type="GO" id="GO:0034976">
    <property type="term" value="P:response to endoplasmic reticulum stress"/>
    <property type="evidence" value="ECO:0007669"/>
    <property type="project" value="TreeGrafter"/>
</dbReference>
<evidence type="ECO:0000313" key="3">
    <source>
        <dbReference type="EMBL" id="EIN03815.1"/>
    </source>
</evidence>
<proteinExistence type="predicted"/>
<keyword evidence="4" id="KW-1185">Reference proteome</keyword>
<dbReference type="PANTHER" id="PTHR45815:SF3">
    <property type="entry name" value="PROTEIN DISULFIDE-ISOMERASE A6"/>
    <property type="match status" value="1"/>
</dbReference>
<dbReference type="PROSITE" id="PS51352">
    <property type="entry name" value="THIOREDOXIN_2"/>
    <property type="match status" value="1"/>
</dbReference>
<dbReference type="PRINTS" id="PR00421">
    <property type="entry name" value="THIOREDOXIN"/>
</dbReference>
<name>R7S0A9_PUNST</name>
<dbReference type="HOGENOM" id="CLU_048905_0_0_1"/>
<dbReference type="GO" id="GO:0015035">
    <property type="term" value="F:protein-disulfide reductase activity"/>
    <property type="evidence" value="ECO:0007669"/>
    <property type="project" value="TreeGrafter"/>
</dbReference>
<dbReference type="OrthoDB" id="427280at2759"/>
<dbReference type="OMA" id="CQKMAPE"/>
<evidence type="ECO:0000259" key="2">
    <source>
        <dbReference type="PROSITE" id="PS51352"/>
    </source>
</evidence>
<organism evidence="3 4">
    <name type="scientific">Punctularia strigosozonata (strain HHB-11173)</name>
    <name type="common">White-rot fungus</name>
    <dbReference type="NCBI Taxonomy" id="741275"/>
    <lineage>
        <taxon>Eukaryota</taxon>
        <taxon>Fungi</taxon>
        <taxon>Dikarya</taxon>
        <taxon>Basidiomycota</taxon>
        <taxon>Agaricomycotina</taxon>
        <taxon>Agaricomycetes</taxon>
        <taxon>Corticiales</taxon>
        <taxon>Punctulariaceae</taxon>
        <taxon>Punctularia</taxon>
    </lineage>
</organism>
<dbReference type="PANTHER" id="PTHR45815">
    <property type="entry name" value="PROTEIN DISULFIDE-ISOMERASE A6"/>
    <property type="match status" value="1"/>
</dbReference>
<feature type="compositionally biased region" description="Low complexity" evidence="1">
    <location>
        <begin position="342"/>
        <end position="373"/>
    </location>
</feature>
<dbReference type="AlphaFoldDB" id="R7S0A9"/>
<dbReference type="RefSeq" id="XP_007388873.1">
    <property type="nucleotide sequence ID" value="XM_007388811.1"/>
</dbReference>
<feature type="compositionally biased region" description="Basic and acidic residues" evidence="1">
    <location>
        <begin position="315"/>
        <end position="339"/>
    </location>
</feature>
<evidence type="ECO:0000313" key="4">
    <source>
        <dbReference type="Proteomes" id="UP000054196"/>
    </source>
</evidence>
<feature type="region of interest" description="Disordered" evidence="1">
    <location>
        <begin position="315"/>
        <end position="402"/>
    </location>
</feature>
<dbReference type="KEGG" id="psq:PUNSTDRAFT_77492"/>
<dbReference type="InterPro" id="IPR013766">
    <property type="entry name" value="Thioredoxin_domain"/>
</dbReference>
<dbReference type="Gene3D" id="3.40.30.10">
    <property type="entry name" value="Glutaredoxin"/>
    <property type="match status" value="1"/>
</dbReference>
<dbReference type="eggNOG" id="KOG0191">
    <property type="taxonomic scope" value="Eukaryota"/>
</dbReference>
<dbReference type="SUPFAM" id="SSF52833">
    <property type="entry name" value="Thioredoxin-like"/>
    <property type="match status" value="1"/>
</dbReference>
<evidence type="ECO:0000256" key="1">
    <source>
        <dbReference type="SAM" id="MobiDB-lite"/>
    </source>
</evidence>
<dbReference type="GO" id="GO:0005788">
    <property type="term" value="C:endoplasmic reticulum lumen"/>
    <property type="evidence" value="ECO:0007669"/>
    <property type="project" value="TreeGrafter"/>
</dbReference>
<reference evidence="4" key="1">
    <citation type="journal article" date="2012" name="Science">
        <title>The Paleozoic origin of enzymatic lignin decomposition reconstructed from 31 fungal genomes.</title>
        <authorList>
            <person name="Floudas D."/>
            <person name="Binder M."/>
            <person name="Riley R."/>
            <person name="Barry K."/>
            <person name="Blanchette R.A."/>
            <person name="Henrissat B."/>
            <person name="Martinez A.T."/>
            <person name="Otillar R."/>
            <person name="Spatafora J.W."/>
            <person name="Yadav J.S."/>
            <person name="Aerts A."/>
            <person name="Benoit I."/>
            <person name="Boyd A."/>
            <person name="Carlson A."/>
            <person name="Copeland A."/>
            <person name="Coutinho P.M."/>
            <person name="de Vries R.P."/>
            <person name="Ferreira P."/>
            <person name="Findley K."/>
            <person name="Foster B."/>
            <person name="Gaskell J."/>
            <person name="Glotzer D."/>
            <person name="Gorecki P."/>
            <person name="Heitman J."/>
            <person name="Hesse C."/>
            <person name="Hori C."/>
            <person name="Igarashi K."/>
            <person name="Jurgens J.A."/>
            <person name="Kallen N."/>
            <person name="Kersten P."/>
            <person name="Kohler A."/>
            <person name="Kuees U."/>
            <person name="Kumar T.K.A."/>
            <person name="Kuo A."/>
            <person name="LaButti K."/>
            <person name="Larrondo L.F."/>
            <person name="Lindquist E."/>
            <person name="Ling A."/>
            <person name="Lombard V."/>
            <person name="Lucas S."/>
            <person name="Lundell T."/>
            <person name="Martin R."/>
            <person name="McLaughlin D.J."/>
            <person name="Morgenstern I."/>
            <person name="Morin E."/>
            <person name="Murat C."/>
            <person name="Nagy L.G."/>
            <person name="Nolan M."/>
            <person name="Ohm R.A."/>
            <person name="Patyshakuliyeva A."/>
            <person name="Rokas A."/>
            <person name="Ruiz-Duenas F.J."/>
            <person name="Sabat G."/>
            <person name="Salamov A."/>
            <person name="Samejima M."/>
            <person name="Schmutz J."/>
            <person name="Slot J.C."/>
            <person name="St John F."/>
            <person name="Stenlid J."/>
            <person name="Sun H."/>
            <person name="Sun S."/>
            <person name="Syed K."/>
            <person name="Tsang A."/>
            <person name="Wiebenga A."/>
            <person name="Young D."/>
            <person name="Pisabarro A."/>
            <person name="Eastwood D.C."/>
            <person name="Martin F."/>
            <person name="Cullen D."/>
            <person name="Grigoriev I.V."/>
            <person name="Hibbett D.S."/>
        </authorList>
    </citation>
    <scope>NUCLEOTIDE SEQUENCE [LARGE SCALE GENOMIC DNA]</scope>
    <source>
        <strain evidence="4">HHB-11173 SS5</strain>
    </source>
</reference>
<dbReference type="Pfam" id="PF00085">
    <property type="entry name" value="Thioredoxin"/>
    <property type="match status" value="1"/>
</dbReference>
<gene>
    <name evidence="3" type="ORF">PUNSTDRAFT_77492</name>
</gene>
<sequence length="402" mass="43781">MLALLVAPTFVSAALFPKDTVVKQIGPKEFRKVMKQNTTSAVAFVAPWCGHCQRMAPEYSKAALGLYPLVPFYAVDCDAQANKKLCAEQGVKGFPTVKLFPRGGKAPPMEFDGQERTASAFFYWVSRRIPHSVKKLYNVDDIPGWKNTDVDKPRALLLTKDKKIPLLWQVLSVKYGKDILFASHRDRKGKSSVSMGLEAGERDQAKVLIYPPGQTEYVRFEGILKLDSLSKFFDSVLDGTADLTIANKEAAAEEYVVSDEELEIQRKQEAQRIALAHGGFSDLIDFEKAVLNGAGADFHSTNGYAGVMGGQYLKKKDGEPESSEEKAAKKQEEKARPKTPDAGAAKATETAEADPSVVADAPEPAAESAAEPQVVEEKATGEPAAPEAESTPTTESHVKDEL</sequence>